<sequence>MSRLTSYLWITIFLAQPAVANERSFIYTNDWGRARTLMSICTTEKFEHDGKLLFRAVSMETKKMVRASAKEIGFSGGSCGNPTRENYDEMGVMLFTMGAAVLHLTADEIEEFRKVNEETGRIEDFNVSDSWPPND</sequence>
<dbReference type="OrthoDB" id="9833597at2"/>
<gene>
    <name evidence="2" type="ORF">DT594_12130</name>
</gene>
<evidence type="ECO:0000313" key="3">
    <source>
        <dbReference type="Proteomes" id="UP000463138"/>
    </source>
</evidence>
<evidence type="ECO:0000313" key="2">
    <source>
        <dbReference type="EMBL" id="KAA0694056.1"/>
    </source>
</evidence>
<keyword evidence="3" id="KW-1185">Reference proteome</keyword>
<dbReference type="RefSeq" id="WP_149332901.1">
    <property type="nucleotide sequence ID" value="NZ_QOVF01000003.1"/>
</dbReference>
<protein>
    <submittedName>
        <fullName evidence="2">Uncharacterized protein</fullName>
    </submittedName>
</protein>
<dbReference type="EMBL" id="QOVF01000003">
    <property type="protein sequence ID" value="KAA0694056.1"/>
    <property type="molecule type" value="Genomic_DNA"/>
</dbReference>
<name>A0A7V7GSR5_9GAMM</name>
<dbReference type="AlphaFoldDB" id="A0A7V7GSR5"/>
<organism evidence="2 3">
    <name type="scientific">Halopseudomonas laoshanensis</name>
    <dbReference type="NCBI Taxonomy" id="2268758"/>
    <lineage>
        <taxon>Bacteria</taxon>
        <taxon>Pseudomonadati</taxon>
        <taxon>Pseudomonadota</taxon>
        <taxon>Gammaproteobacteria</taxon>
        <taxon>Pseudomonadales</taxon>
        <taxon>Pseudomonadaceae</taxon>
        <taxon>Halopseudomonas</taxon>
    </lineage>
</organism>
<keyword evidence="1" id="KW-0732">Signal</keyword>
<feature type="signal peptide" evidence="1">
    <location>
        <begin position="1"/>
        <end position="20"/>
    </location>
</feature>
<reference evidence="2 3" key="1">
    <citation type="submission" date="2018-07" db="EMBL/GenBank/DDBJ databases">
        <title>Pseudomonas laoshanensis sp. nov., isolated from soil.</title>
        <authorList>
            <person name="Sun J."/>
            <person name="Yu L."/>
            <person name="Wang M."/>
            <person name="Zhang C."/>
        </authorList>
    </citation>
    <scope>NUCLEOTIDE SEQUENCE [LARGE SCALE GENOMIC DNA]</scope>
    <source>
        <strain evidence="2 3">Y22</strain>
    </source>
</reference>
<proteinExistence type="predicted"/>
<dbReference type="Proteomes" id="UP000463138">
    <property type="component" value="Unassembled WGS sequence"/>
</dbReference>
<accession>A0A7V7GSR5</accession>
<feature type="chain" id="PRO_5030658476" evidence="1">
    <location>
        <begin position="21"/>
        <end position="135"/>
    </location>
</feature>
<evidence type="ECO:0000256" key="1">
    <source>
        <dbReference type="SAM" id="SignalP"/>
    </source>
</evidence>
<comment type="caution">
    <text evidence="2">The sequence shown here is derived from an EMBL/GenBank/DDBJ whole genome shotgun (WGS) entry which is preliminary data.</text>
</comment>